<evidence type="ECO:0000313" key="2">
    <source>
        <dbReference type="Proteomes" id="UP000297398"/>
    </source>
</evidence>
<dbReference type="EMBL" id="JF974300">
    <property type="protein sequence ID" value="AET72512.1"/>
    <property type="molecule type" value="Genomic_DNA"/>
</dbReference>
<organism evidence="1 2">
    <name type="scientific">Synechococcus phage S-CBP42</name>
    <dbReference type="NCBI Taxonomy" id="461711"/>
    <lineage>
        <taxon>Viruses</taxon>
        <taxon>Duplodnaviria</taxon>
        <taxon>Heunggongvirae</taxon>
        <taxon>Uroviricota</taxon>
        <taxon>Caudoviricetes</taxon>
        <taxon>Autographivirales</taxon>
        <taxon>Aegirvirus</taxon>
        <taxon>Aegirvirus SCBP42</taxon>
    </lineage>
</organism>
<evidence type="ECO:0000313" key="1">
    <source>
        <dbReference type="EMBL" id="AET72512.1"/>
    </source>
</evidence>
<sequence length="114" mass="12581">MGTYEPRTISKCSQALLMTTFTPSVDTTIFPRVNYLKNFDHRAVRRALNGRIYGVYGHVSIDSERYSPANASSEFSAVTFPHDLGPAVTTIPTALYDLREDGGSPTIIDLNPLN</sequence>
<reference evidence="1 2" key="1">
    <citation type="submission" date="2010-12" db="EMBL/GenBank/DDBJ databases">
        <title>The Genome Sequence of Synechococcus phage S-CBP42.</title>
        <authorList>
            <consortium name="The Broad Institute Genome Sequencing Platform"/>
            <person name="Henn M.R."/>
            <person name="Chen F."/>
            <person name="Wang K."/>
            <person name="Levin J."/>
            <person name="Malboeuf C."/>
            <person name="Casali M."/>
            <person name="Russ C."/>
            <person name="Lennon N."/>
            <person name="Chapman S.B."/>
            <person name="Erlich R."/>
            <person name="Young S.K."/>
            <person name="Yandava C."/>
            <person name="Zeng Q."/>
            <person name="Alvarado L."/>
            <person name="Anderson S."/>
            <person name="Berlin A."/>
            <person name="Chen Z."/>
            <person name="Freedman E."/>
            <person name="Gellesch M."/>
            <person name="Goldberg J."/>
            <person name="Green L."/>
            <person name="Griggs A."/>
            <person name="Gujja S."/>
            <person name="Heilman E.R."/>
            <person name="Heiman D."/>
            <person name="Hollinger A."/>
            <person name="Howarth C."/>
            <person name="Larson L."/>
            <person name="Mehta T."/>
            <person name="Pearson M."/>
            <person name="Roberts A."/>
            <person name="Ryan E."/>
            <person name="Saif S."/>
            <person name="Shea T."/>
            <person name="Shenoy N."/>
            <person name="Sisk P."/>
            <person name="Stolte C."/>
            <person name="Sykes S."/>
            <person name="White J."/>
            <person name="Haas B."/>
            <person name="Nusbaum C."/>
            <person name="Birren B."/>
        </authorList>
    </citation>
    <scope>NUCLEOTIDE SEQUENCE [LARGE SCALE GENOMIC DNA]</scope>
</reference>
<proteinExistence type="predicted"/>
<protein>
    <submittedName>
        <fullName evidence="1">Uncharacterized protein</fullName>
    </submittedName>
</protein>
<dbReference type="Proteomes" id="UP000297398">
    <property type="component" value="Segment"/>
</dbReference>
<name>G8EYD2_9CAUD</name>
<accession>G8EYD2</accession>
<gene>
    <name evidence="1" type="ORF">SXGG_00012</name>
</gene>